<accession>A0A0C2IUV5</accession>
<comment type="caution">
    <text evidence="3">The sequence shown here is derived from an EMBL/GenBank/DDBJ whole genome shotgun (WGS) entry which is preliminary data.</text>
</comment>
<dbReference type="InterPro" id="IPR043128">
    <property type="entry name" value="Rev_trsase/Diguanyl_cyclase"/>
</dbReference>
<protein>
    <recommendedName>
        <fullName evidence="2">Reverse transcriptase domain-containing protein</fullName>
    </recommendedName>
</protein>
<dbReference type="AlphaFoldDB" id="A0A0C2IUV5"/>
<name>A0A0C2IUV5_THEKT</name>
<gene>
    <name evidence="3" type="ORF">RF11_03199</name>
</gene>
<keyword evidence="4" id="KW-1185">Reference proteome</keyword>
<feature type="compositionally biased region" description="Basic and acidic residues" evidence="1">
    <location>
        <begin position="141"/>
        <end position="153"/>
    </location>
</feature>
<sequence length="166" mass="19157">MPFGLKAALAICQRILDSLSTNFKCALGYIDEIIIFSNDFMGHMEDLKSVLNALIDVKLKLSLKKTRYLISPDPPIYTALTTDSRKTRTHHNRAKLYEPNTPPRIVIDQQKPEGRRIKIPPENLEYCRKYLPCFTTRGRMSDNTDYPRLRESEGEGSSPLYERAHR</sequence>
<reference evidence="3 4" key="1">
    <citation type="journal article" date="2014" name="Genome Biol. Evol.">
        <title>The genome of the myxosporean Thelohanellus kitauei shows adaptations to nutrient acquisition within its fish host.</title>
        <authorList>
            <person name="Yang Y."/>
            <person name="Xiong J."/>
            <person name="Zhou Z."/>
            <person name="Huo F."/>
            <person name="Miao W."/>
            <person name="Ran C."/>
            <person name="Liu Y."/>
            <person name="Zhang J."/>
            <person name="Feng J."/>
            <person name="Wang M."/>
            <person name="Wang M."/>
            <person name="Wang L."/>
            <person name="Yao B."/>
        </authorList>
    </citation>
    <scope>NUCLEOTIDE SEQUENCE [LARGE SCALE GENOMIC DNA]</scope>
    <source>
        <strain evidence="3">Wuqing</strain>
    </source>
</reference>
<evidence type="ECO:0000259" key="2">
    <source>
        <dbReference type="Pfam" id="PF00078"/>
    </source>
</evidence>
<organism evidence="3 4">
    <name type="scientific">Thelohanellus kitauei</name>
    <name type="common">Myxosporean</name>
    <dbReference type="NCBI Taxonomy" id="669202"/>
    <lineage>
        <taxon>Eukaryota</taxon>
        <taxon>Metazoa</taxon>
        <taxon>Cnidaria</taxon>
        <taxon>Myxozoa</taxon>
        <taxon>Myxosporea</taxon>
        <taxon>Bivalvulida</taxon>
        <taxon>Platysporina</taxon>
        <taxon>Myxobolidae</taxon>
        <taxon>Thelohanellus</taxon>
    </lineage>
</organism>
<dbReference type="InterPro" id="IPR043502">
    <property type="entry name" value="DNA/RNA_pol_sf"/>
</dbReference>
<proteinExistence type="predicted"/>
<feature type="domain" description="Reverse transcriptase" evidence="2">
    <location>
        <begin position="1"/>
        <end position="70"/>
    </location>
</feature>
<dbReference type="SUPFAM" id="SSF56672">
    <property type="entry name" value="DNA/RNA polymerases"/>
    <property type="match status" value="1"/>
</dbReference>
<dbReference type="EMBL" id="JWZT01002564">
    <property type="protein sequence ID" value="KII69149.1"/>
    <property type="molecule type" value="Genomic_DNA"/>
</dbReference>
<evidence type="ECO:0000313" key="4">
    <source>
        <dbReference type="Proteomes" id="UP000031668"/>
    </source>
</evidence>
<dbReference type="Gene3D" id="3.30.70.270">
    <property type="match status" value="1"/>
</dbReference>
<dbReference type="InterPro" id="IPR000477">
    <property type="entry name" value="RT_dom"/>
</dbReference>
<evidence type="ECO:0000313" key="3">
    <source>
        <dbReference type="EMBL" id="KII69149.1"/>
    </source>
</evidence>
<evidence type="ECO:0000256" key="1">
    <source>
        <dbReference type="SAM" id="MobiDB-lite"/>
    </source>
</evidence>
<dbReference type="Proteomes" id="UP000031668">
    <property type="component" value="Unassembled WGS sequence"/>
</dbReference>
<dbReference type="Pfam" id="PF00078">
    <property type="entry name" value="RVT_1"/>
    <property type="match status" value="1"/>
</dbReference>
<feature type="region of interest" description="Disordered" evidence="1">
    <location>
        <begin position="141"/>
        <end position="166"/>
    </location>
</feature>